<evidence type="ECO:0000313" key="3">
    <source>
        <dbReference type="EMBL" id="THG41670.1"/>
    </source>
</evidence>
<organism evidence="3 4">
    <name type="scientific">Sphingomonas olei</name>
    <dbReference type="NCBI Taxonomy" id="1886787"/>
    <lineage>
        <taxon>Bacteria</taxon>
        <taxon>Pseudomonadati</taxon>
        <taxon>Pseudomonadota</taxon>
        <taxon>Alphaproteobacteria</taxon>
        <taxon>Sphingomonadales</taxon>
        <taxon>Sphingomonadaceae</taxon>
        <taxon>Sphingomonas</taxon>
    </lineage>
</organism>
<dbReference type="PROSITE" id="PS51257">
    <property type="entry name" value="PROKAR_LIPOPROTEIN"/>
    <property type="match status" value="1"/>
</dbReference>
<evidence type="ECO:0000256" key="2">
    <source>
        <dbReference type="SAM" id="SignalP"/>
    </source>
</evidence>
<dbReference type="InterPro" id="IPR036412">
    <property type="entry name" value="HAD-like_sf"/>
</dbReference>
<comment type="caution">
    <text evidence="3">The sequence shown here is derived from an EMBL/GenBank/DDBJ whole genome shotgun (WGS) entry which is preliminary data.</text>
</comment>
<evidence type="ECO:0000256" key="1">
    <source>
        <dbReference type="ARBA" id="ARBA00022729"/>
    </source>
</evidence>
<reference evidence="3 4" key="1">
    <citation type="submission" date="2019-04" db="EMBL/GenBank/DDBJ databases">
        <title>Microbes associate with the intestines of laboratory mice.</title>
        <authorList>
            <person name="Navarre W."/>
            <person name="Wong E."/>
            <person name="Huang K.C."/>
            <person name="Tropini C."/>
            <person name="Ng K."/>
            <person name="Yu B."/>
        </authorList>
    </citation>
    <scope>NUCLEOTIDE SEQUENCE [LARGE SCALE GENOMIC DNA]</scope>
    <source>
        <strain evidence="3 4">NM83_B4-11</strain>
    </source>
</reference>
<dbReference type="InterPro" id="IPR005519">
    <property type="entry name" value="Acid_phosphat_B-like"/>
</dbReference>
<evidence type="ECO:0000313" key="4">
    <source>
        <dbReference type="Proteomes" id="UP000308038"/>
    </source>
</evidence>
<name>A0ABY2QNM7_9SPHN</name>
<dbReference type="InterPro" id="IPR023214">
    <property type="entry name" value="HAD_sf"/>
</dbReference>
<dbReference type="Proteomes" id="UP000308038">
    <property type="component" value="Unassembled WGS sequence"/>
</dbReference>
<dbReference type="EMBL" id="SSTI01000002">
    <property type="protein sequence ID" value="THG41670.1"/>
    <property type="molecule type" value="Genomic_DNA"/>
</dbReference>
<dbReference type="Pfam" id="PF03767">
    <property type="entry name" value="Acid_phosphat_B"/>
    <property type="match status" value="1"/>
</dbReference>
<dbReference type="Gene3D" id="3.40.50.1000">
    <property type="entry name" value="HAD superfamily/HAD-like"/>
    <property type="match status" value="1"/>
</dbReference>
<keyword evidence="4" id="KW-1185">Reference proteome</keyword>
<proteinExistence type="predicted"/>
<sequence length="283" mass="29203">MRKVLALAAAASLAGCATMPAPSRSARPAVVPGAMQFLYGSAEAAALSEQAYNALVDNVRLRIAGPRPSESAIVLPADGAPVAASCGDKPFAAVFDMDETAILNLGYEYNDAASGAAFDAGRWARWEAGGADKVVAVPGATAAFAALRTMGVTPIINTNRNVAAATETADALARAGLGSFVHGETLFLKGDADGKSAKDGRRRAIAARWCVLALGGDQIGDFSDALEGTPAARRVAASSPPYAARWGRSWFILPNPVYGTGLGSGWDDTFPADKRWTDMQGAK</sequence>
<gene>
    <name evidence="3" type="ORF">E5988_04000</name>
</gene>
<accession>A0ABY2QNM7</accession>
<dbReference type="SUPFAM" id="SSF56784">
    <property type="entry name" value="HAD-like"/>
    <property type="match status" value="1"/>
</dbReference>
<keyword evidence="1 2" id="KW-0732">Signal</keyword>
<feature type="signal peptide" evidence="2">
    <location>
        <begin position="1"/>
        <end position="17"/>
    </location>
</feature>
<protein>
    <submittedName>
        <fullName evidence="3">Acid phosphatase</fullName>
    </submittedName>
</protein>
<feature type="chain" id="PRO_5045817448" evidence="2">
    <location>
        <begin position="18"/>
        <end position="283"/>
    </location>
</feature>